<dbReference type="EMBL" id="JXZB01000002">
    <property type="protein sequence ID" value="KIQ65262.1"/>
    <property type="molecule type" value="Genomic_DNA"/>
</dbReference>
<reference evidence="1 2" key="1">
    <citation type="submission" date="2015-02" db="EMBL/GenBank/DDBJ databases">
        <title>Draft genome sequence of Kitasatospora griseola MF730-N6, a bafilomycin, terpentecin and satosporin producer.</title>
        <authorList>
            <person name="Arens J.C."/>
            <person name="Haltli B."/>
            <person name="Kerr R.G."/>
        </authorList>
    </citation>
    <scope>NUCLEOTIDE SEQUENCE [LARGE SCALE GENOMIC DNA]</scope>
    <source>
        <strain evidence="1 2">MF730-N6</strain>
    </source>
</reference>
<proteinExistence type="predicted"/>
<dbReference type="PATRIC" id="fig|2064.6.peg.3230"/>
<evidence type="ECO:0000313" key="2">
    <source>
        <dbReference type="Proteomes" id="UP000032066"/>
    </source>
</evidence>
<dbReference type="STRING" id="2064.TR51_15040"/>
<dbReference type="Proteomes" id="UP000032066">
    <property type="component" value="Unassembled WGS sequence"/>
</dbReference>
<accession>A0A0D0PY88</accession>
<protein>
    <submittedName>
        <fullName evidence="1">Uncharacterized protein</fullName>
    </submittedName>
</protein>
<dbReference type="AlphaFoldDB" id="A0A0D0PY88"/>
<organism evidence="1 2">
    <name type="scientific">Kitasatospora griseola</name>
    <name type="common">Streptomyces griseolosporeus</name>
    <dbReference type="NCBI Taxonomy" id="2064"/>
    <lineage>
        <taxon>Bacteria</taxon>
        <taxon>Bacillati</taxon>
        <taxon>Actinomycetota</taxon>
        <taxon>Actinomycetes</taxon>
        <taxon>Kitasatosporales</taxon>
        <taxon>Streptomycetaceae</taxon>
        <taxon>Kitasatospora</taxon>
    </lineage>
</organism>
<comment type="caution">
    <text evidence="1">The sequence shown here is derived from an EMBL/GenBank/DDBJ whole genome shotgun (WGS) entry which is preliminary data.</text>
</comment>
<evidence type="ECO:0000313" key="1">
    <source>
        <dbReference type="EMBL" id="KIQ65262.1"/>
    </source>
</evidence>
<sequence>MPRKRPPATAFADLVAAVPAPPEDEPQVRHNPMPVADGGFTDIDGCHWRLAREPLDVRRAERLAVTADRMTLGEEYDERARFRVPRLLTPEERPDAGLRARAGYDAAADPRHEAYGFADADGRVLLCIAASC</sequence>
<dbReference type="OrthoDB" id="3871915at2"/>
<keyword evidence="2" id="KW-1185">Reference proteome</keyword>
<dbReference type="RefSeq" id="WP_152645011.1">
    <property type="nucleotide sequence ID" value="NZ_JXZB01000002.1"/>
</dbReference>
<name>A0A0D0PY88_KITGR</name>
<gene>
    <name evidence="1" type="ORF">TR51_15040</name>
</gene>